<dbReference type="STRING" id="933084.A0A067PZZ5"/>
<dbReference type="GO" id="GO:0005739">
    <property type="term" value="C:mitochondrion"/>
    <property type="evidence" value="ECO:0007669"/>
    <property type="project" value="TreeGrafter"/>
</dbReference>
<feature type="domain" description="Oxidoreductase-like" evidence="1">
    <location>
        <begin position="99"/>
        <end position="144"/>
    </location>
</feature>
<evidence type="ECO:0000259" key="1">
    <source>
        <dbReference type="Pfam" id="PF09791"/>
    </source>
</evidence>
<dbReference type="InParanoid" id="A0A067PZZ5"/>
<dbReference type="OrthoDB" id="10064411at2759"/>
<evidence type="ECO:0000313" key="3">
    <source>
        <dbReference type="Proteomes" id="UP000027265"/>
    </source>
</evidence>
<dbReference type="PANTHER" id="PTHR21193:SF3">
    <property type="entry name" value="OXIDOREDUCTASE-LIKE DOMAIN-CONTAINING PROTEIN 1"/>
    <property type="match status" value="1"/>
</dbReference>
<name>A0A067PZZ5_9AGAM</name>
<organism evidence="2 3">
    <name type="scientific">Jaapia argillacea MUCL 33604</name>
    <dbReference type="NCBI Taxonomy" id="933084"/>
    <lineage>
        <taxon>Eukaryota</taxon>
        <taxon>Fungi</taxon>
        <taxon>Dikarya</taxon>
        <taxon>Basidiomycota</taxon>
        <taxon>Agaricomycotina</taxon>
        <taxon>Agaricomycetes</taxon>
        <taxon>Agaricomycetidae</taxon>
        <taxon>Jaapiales</taxon>
        <taxon>Jaapiaceae</taxon>
        <taxon>Jaapia</taxon>
    </lineage>
</organism>
<sequence>MLRAVPIRTFIHNTRRPDIRLFHDTNPAQELSGIAIERRKHPGRGGQNLTERYHRLEKSLREKAALTQQIREIPVEGTVVTSPTPSAPSVVLRGKQPKTFRGFVVPEEPRPPSDDECCMSGCAICVYDLYEDSLTAYKSSIESLRTSLSTLKIPEQEWPIEVRTPSGQVEAPMAERTTNVALSAFEEMERRLAEKRERDMRVEQGVPS</sequence>
<dbReference type="InterPro" id="IPR019180">
    <property type="entry name" value="Oxidoreductase-like_N"/>
</dbReference>
<proteinExistence type="predicted"/>
<dbReference type="AlphaFoldDB" id="A0A067PZZ5"/>
<protein>
    <recommendedName>
        <fullName evidence="1">Oxidoreductase-like domain-containing protein</fullName>
    </recommendedName>
</protein>
<reference evidence="3" key="1">
    <citation type="journal article" date="2014" name="Proc. Natl. Acad. Sci. U.S.A.">
        <title>Extensive sampling of basidiomycete genomes demonstrates inadequacy of the white-rot/brown-rot paradigm for wood decay fungi.</title>
        <authorList>
            <person name="Riley R."/>
            <person name="Salamov A.A."/>
            <person name="Brown D.W."/>
            <person name="Nagy L.G."/>
            <person name="Floudas D."/>
            <person name="Held B.W."/>
            <person name="Levasseur A."/>
            <person name="Lombard V."/>
            <person name="Morin E."/>
            <person name="Otillar R."/>
            <person name="Lindquist E.A."/>
            <person name="Sun H."/>
            <person name="LaButti K.M."/>
            <person name="Schmutz J."/>
            <person name="Jabbour D."/>
            <person name="Luo H."/>
            <person name="Baker S.E."/>
            <person name="Pisabarro A.G."/>
            <person name="Walton J.D."/>
            <person name="Blanchette R.A."/>
            <person name="Henrissat B."/>
            <person name="Martin F."/>
            <person name="Cullen D."/>
            <person name="Hibbett D.S."/>
            <person name="Grigoriev I.V."/>
        </authorList>
    </citation>
    <scope>NUCLEOTIDE SEQUENCE [LARGE SCALE GENOMIC DNA]</scope>
    <source>
        <strain evidence="3">MUCL 33604</strain>
    </source>
</reference>
<dbReference type="Pfam" id="PF09791">
    <property type="entry name" value="Oxidored-like"/>
    <property type="match status" value="1"/>
</dbReference>
<dbReference type="InterPro" id="IPR039251">
    <property type="entry name" value="OXLD1"/>
</dbReference>
<dbReference type="Proteomes" id="UP000027265">
    <property type="component" value="Unassembled WGS sequence"/>
</dbReference>
<keyword evidence="3" id="KW-1185">Reference proteome</keyword>
<gene>
    <name evidence="2" type="ORF">JAAARDRAFT_191782</name>
</gene>
<evidence type="ECO:0000313" key="2">
    <source>
        <dbReference type="EMBL" id="KDQ60398.1"/>
    </source>
</evidence>
<dbReference type="PANTHER" id="PTHR21193">
    <property type="entry name" value="OXIDOREDUCTASE-LIKE DOMAIN-CONTAINING PROTEIN 1"/>
    <property type="match status" value="1"/>
</dbReference>
<accession>A0A067PZZ5</accession>
<dbReference type="EMBL" id="KL197714">
    <property type="protein sequence ID" value="KDQ60398.1"/>
    <property type="molecule type" value="Genomic_DNA"/>
</dbReference>
<dbReference type="HOGENOM" id="CLU_092489_1_0_1"/>